<sequence>MCRTYSFSPKAHVVGNVNSVQTFTRYNSKLQVAKDEQTISLADQEKVMAYAESVGVKLSITTLGPGYRAVARALHDEKQILGYCEGFVRPGGNILHVDKLEVWKKALDRAKKENPDGFKNGGQVFGVSLLLGYMTMLYGKEKNCSIAEFLAIDDEDFQHKRLVRFFQRAGFKKIRYVGEDISNIPDRLVWGGFGTLMNQTIENLLDMWNKILFK</sequence>
<keyword evidence="2" id="KW-1185">Reference proteome</keyword>
<name>A0AAD3CHA4_9STRA</name>
<comment type="caution">
    <text evidence="1">The sequence shown here is derived from an EMBL/GenBank/DDBJ whole genome shotgun (WGS) entry which is preliminary data.</text>
</comment>
<dbReference type="AlphaFoldDB" id="A0AAD3CHA4"/>
<organism evidence="1 2">
    <name type="scientific">Chaetoceros tenuissimus</name>
    <dbReference type="NCBI Taxonomy" id="426638"/>
    <lineage>
        <taxon>Eukaryota</taxon>
        <taxon>Sar</taxon>
        <taxon>Stramenopiles</taxon>
        <taxon>Ochrophyta</taxon>
        <taxon>Bacillariophyta</taxon>
        <taxon>Coscinodiscophyceae</taxon>
        <taxon>Chaetocerotophycidae</taxon>
        <taxon>Chaetocerotales</taxon>
        <taxon>Chaetocerotaceae</taxon>
        <taxon>Chaetoceros</taxon>
    </lineage>
</organism>
<reference evidence="1 2" key="1">
    <citation type="journal article" date="2021" name="Sci. Rep.">
        <title>The genome of the diatom Chaetoceros tenuissimus carries an ancient integrated fragment of an extant virus.</title>
        <authorList>
            <person name="Hongo Y."/>
            <person name="Kimura K."/>
            <person name="Takaki Y."/>
            <person name="Yoshida Y."/>
            <person name="Baba S."/>
            <person name="Kobayashi G."/>
            <person name="Nagasaki K."/>
            <person name="Hano T."/>
            <person name="Tomaru Y."/>
        </authorList>
    </citation>
    <scope>NUCLEOTIDE SEQUENCE [LARGE SCALE GENOMIC DNA]</scope>
    <source>
        <strain evidence="1 2">NIES-3715</strain>
    </source>
</reference>
<evidence type="ECO:0000313" key="1">
    <source>
        <dbReference type="EMBL" id="GFH45613.1"/>
    </source>
</evidence>
<protein>
    <submittedName>
        <fullName evidence="1">Uncharacterized protein</fullName>
    </submittedName>
</protein>
<dbReference type="PANTHER" id="PTHR36897">
    <property type="entry name" value="OS10G0351100-LIKE PROTEIN"/>
    <property type="match status" value="1"/>
</dbReference>
<gene>
    <name evidence="1" type="ORF">CTEN210_02087</name>
</gene>
<dbReference type="EMBL" id="BLLK01000022">
    <property type="protein sequence ID" value="GFH45613.1"/>
    <property type="molecule type" value="Genomic_DNA"/>
</dbReference>
<evidence type="ECO:0000313" key="2">
    <source>
        <dbReference type="Proteomes" id="UP001054902"/>
    </source>
</evidence>
<accession>A0AAD3CHA4</accession>
<dbReference type="Proteomes" id="UP001054902">
    <property type="component" value="Unassembled WGS sequence"/>
</dbReference>
<proteinExistence type="predicted"/>
<dbReference type="PANTHER" id="PTHR36897:SF2">
    <property type="entry name" value="OS10G0350800 PROTEIN"/>
    <property type="match status" value="1"/>
</dbReference>